<dbReference type="Pfam" id="PF00571">
    <property type="entry name" value="CBS"/>
    <property type="match status" value="1"/>
</dbReference>
<evidence type="ECO:0000259" key="2">
    <source>
        <dbReference type="PROSITE" id="PS51371"/>
    </source>
</evidence>
<name>A0AA49IXB6_9PROT</name>
<feature type="domain" description="CBS" evidence="2">
    <location>
        <begin position="41"/>
        <end position="103"/>
    </location>
</feature>
<proteinExistence type="predicted"/>
<sequence length="200" mass="21725">MISDRYKPLPQTPVCKNGCFVLGSLNPTSHIRVDSPALEVMTDLARIPPATVEPQDSFDQANQAMILRGVRLLLVTEDGGRVAGVVTARDLLSEKPVRVANARGVRRHELEVRDVMTPLDQMEAMDMADVAAARVGHVIATLEQCGRQHAIVFEKSATDGRQTLRGIFSASQIARQLGVDLTTHEVARTFAEIEAAFAGV</sequence>
<evidence type="ECO:0000313" key="3">
    <source>
        <dbReference type="EMBL" id="WIM04888.1"/>
    </source>
</evidence>
<protein>
    <submittedName>
        <fullName evidence="3">CBS domain-containing protein</fullName>
    </submittedName>
</protein>
<reference evidence="3" key="1">
    <citation type="journal article" date="2023" name="Nat. Microbiol.">
        <title>Enrichment and characterization of a nitric oxide-reducing microbial community in a continuous bioreactor.</title>
        <authorList>
            <person name="Garrido-Amador P."/>
            <person name="Stortenbeker N."/>
            <person name="Wessels H.J.C.T."/>
            <person name="Speth D.R."/>
            <person name="Garcia-Heredia I."/>
            <person name="Kartal B."/>
        </authorList>
    </citation>
    <scope>NUCLEOTIDE SEQUENCE</scope>
    <source>
        <strain evidence="3">MAG1</strain>
    </source>
</reference>
<dbReference type="Proteomes" id="UP001234916">
    <property type="component" value="Chromosome"/>
</dbReference>
<dbReference type="AlphaFoldDB" id="A0AA49IXB6"/>
<dbReference type="InterPro" id="IPR046342">
    <property type="entry name" value="CBS_dom_sf"/>
</dbReference>
<keyword evidence="1" id="KW-0129">CBS domain</keyword>
<dbReference type="PROSITE" id="PS51371">
    <property type="entry name" value="CBS"/>
    <property type="match status" value="1"/>
</dbReference>
<dbReference type="SUPFAM" id="SSF54631">
    <property type="entry name" value="CBS-domain pair"/>
    <property type="match status" value="1"/>
</dbReference>
<dbReference type="EMBL" id="CP107246">
    <property type="protein sequence ID" value="WIM04888.1"/>
    <property type="molecule type" value="Genomic_DNA"/>
</dbReference>
<dbReference type="Gene3D" id="3.10.580.10">
    <property type="entry name" value="CBS-domain"/>
    <property type="match status" value="1"/>
</dbReference>
<dbReference type="KEGG" id="npv:OHM77_09270"/>
<accession>A0AA49IXB6</accession>
<dbReference type="InterPro" id="IPR000644">
    <property type="entry name" value="CBS_dom"/>
</dbReference>
<evidence type="ECO:0000256" key="1">
    <source>
        <dbReference type="PROSITE-ProRule" id="PRU00703"/>
    </source>
</evidence>
<gene>
    <name evidence="3" type="ORF">OHM77_09270</name>
</gene>
<organism evidence="3">
    <name type="scientific">Candidatus Nitricoxidivorans perseverans</name>
    <dbReference type="NCBI Taxonomy" id="2975601"/>
    <lineage>
        <taxon>Bacteria</taxon>
        <taxon>Pseudomonadati</taxon>
        <taxon>Pseudomonadota</taxon>
        <taxon>Betaproteobacteria</taxon>
        <taxon>Nitrosomonadales</taxon>
        <taxon>Sterolibacteriaceae</taxon>
        <taxon>Candidatus Nitricoxidivorans</taxon>
    </lineage>
</organism>